<protein>
    <submittedName>
        <fullName evidence="2">Uncharacterized protein</fullName>
    </submittedName>
</protein>
<dbReference type="GeneID" id="123444890"/>
<dbReference type="Gramene" id="HORVU.MOREX.r2.3HG0251870.1">
    <property type="protein sequence ID" value="HORVU.MOREX.r2.3HG0251870.1"/>
    <property type="gene ID" value="HORVU.MOREX.r2.3HG0251870"/>
</dbReference>
<reference evidence="2" key="3">
    <citation type="submission" date="2022-01" db="UniProtKB">
        <authorList>
            <consortium name="EnsemblPlants"/>
        </authorList>
    </citation>
    <scope>IDENTIFICATION</scope>
    <source>
        <strain evidence="2">subsp. vulgare</strain>
    </source>
</reference>
<dbReference type="PANTHER" id="PTHR33356:SF5">
    <property type="entry name" value="TIP41-LIKE PROTEIN"/>
    <property type="match status" value="1"/>
</dbReference>
<dbReference type="AlphaFoldDB" id="A0A8I6XQN7"/>
<feature type="region of interest" description="Disordered" evidence="1">
    <location>
        <begin position="72"/>
        <end position="115"/>
    </location>
</feature>
<dbReference type="OrthoDB" id="747893at2759"/>
<dbReference type="KEGG" id="hvg:123444890"/>
<organism evidence="2 3">
    <name type="scientific">Hordeum vulgare subsp. vulgare</name>
    <name type="common">Domesticated barley</name>
    <dbReference type="NCBI Taxonomy" id="112509"/>
    <lineage>
        <taxon>Eukaryota</taxon>
        <taxon>Viridiplantae</taxon>
        <taxon>Streptophyta</taxon>
        <taxon>Embryophyta</taxon>
        <taxon>Tracheophyta</taxon>
        <taxon>Spermatophyta</taxon>
        <taxon>Magnoliopsida</taxon>
        <taxon>Liliopsida</taxon>
        <taxon>Poales</taxon>
        <taxon>Poaceae</taxon>
        <taxon>BOP clade</taxon>
        <taxon>Pooideae</taxon>
        <taxon>Triticodae</taxon>
        <taxon>Triticeae</taxon>
        <taxon>Hordeinae</taxon>
        <taxon>Hordeum</taxon>
    </lineage>
</organism>
<keyword evidence="3" id="KW-1185">Reference proteome</keyword>
<dbReference type="RefSeq" id="XP_044977705.1">
    <property type="nucleotide sequence ID" value="XM_045121770.1"/>
</dbReference>
<gene>
    <name evidence="2" type="primary">LOC123444890</name>
</gene>
<feature type="region of interest" description="Disordered" evidence="1">
    <location>
        <begin position="327"/>
        <end position="346"/>
    </location>
</feature>
<evidence type="ECO:0000313" key="2">
    <source>
        <dbReference type="EnsemblPlants" id="HORVU.MOREX.r3.3HG0301930.1"/>
    </source>
</evidence>
<proteinExistence type="predicted"/>
<name>A0A8I6XQN7_HORVV</name>
<reference evidence="3" key="1">
    <citation type="journal article" date="2012" name="Nature">
        <title>A physical, genetic and functional sequence assembly of the barley genome.</title>
        <authorList>
            <consortium name="The International Barley Genome Sequencing Consortium"/>
            <person name="Mayer K.F."/>
            <person name="Waugh R."/>
            <person name="Brown J.W."/>
            <person name="Schulman A."/>
            <person name="Langridge P."/>
            <person name="Platzer M."/>
            <person name="Fincher G.B."/>
            <person name="Muehlbauer G.J."/>
            <person name="Sato K."/>
            <person name="Close T.J."/>
            <person name="Wise R.P."/>
            <person name="Stein N."/>
        </authorList>
    </citation>
    <scope>NUCLEOTIDE SEQUENCE [LARGE SCALE GENOMIC DNA]</scope>
    <source>
        <strain evidence="3">cv. Morex</strain>
    </source>
</reference>
<feature type="compositionally biased region" description="Polar residues" evidence="1">
    <location>
        <begin position="78"/>
        <end position="102"/>
    </location>
</feature>
<dbReference type="OMA" id="QSHPMVQ"/>
<dbReference type="Gramene" id="HORVU.MOREX.r3.3HG0301930.1">
    <property type="protein sequence ID" value="HORVU.MOREX.r3.3HG0301930.1"/>
    <property type="gene ID" value="HORVU.MOREX.r3.3HG0301930"/>
</dbReference>
<reference evidence="2" key="2">
    <citation type="submission" date="2020-10" db="EMBL/GenBank/DDBJ databases">
        <authorList>
            <person name="Scholz U."/>
            <person name="Mascher M."/>
            <person name="Fiebig A."/>
        </authorList>
    </citation>
    <scope>NUCLEOTIDE SEQUENCE [LARGE SCALE GENOMIC DNA]</scope>
    <source>
        <strain evidence="2">cv. Morex</strain>
    </source>
</reference>
<dbReference type="EnsemblPlants" id="HORVU.MOREX.r3.3HG0301930.1">
    <property type="protein sequence ID" value="HORVU.MOREX.r3.3HG0301930.1"/>
    <property type="gene ID" value="HORVU.MOREX.r3.3HG0301930"/>
</dbReference>
<sequence>MAGEHQGAGAGFWLPDEFLDDDFFSDEKAAAAAAAAAGAARSDSDDEDAGLGGLSRRVAGLDCDAGDRAVPKAEVMSGSPQSTLCVLQASGEDSPTGGASQVSSPPSSPLEQQPADPWDLLHEAAGQVARLRVDSIPVPVVNPAPIHGAAVAPPARNPSPPPLLPSPKPVGPYQYPPNNSFAQRQAQVARFHLLKQQQLMKHQREQQLAMAAAMAWGSADVGPLGLNPSAWPPLQNPPHHAPPSAAGMRAVFLTPPGAKRECTGTGVFIPRQAGAPAEPRKKPSCSTVLLPARVVQALNLNVEDLGARPCYPGTFVLDHDALVSRSNAMQASQKREHNANANADAAAAHSPPLAVACEVNLPQEWTY</sequence>
<dbReference type="PANTHER" id="PTHR33356">
    <property type="entry name" value="TIP41-LIKE PROTEIN"/>
    <property type="match status" value="1"/>
</dbReference>
<feature type="region of interest" description="Disordered" evidence="1">
    <location>
        <begin position="35"/>
        <end position="54"/>
    </location>
</feature>
<evidence type="ECO:0000256" key="1">
    <source>
        <dbReference type="SAM" id="MobiDB-lite"/>
    </source>
</evidence>
<evidence type="ECO:0000313" key="3">
    <source>
        <dbReference type="Proteomes" id="UP000011116"/>
    </source>
</evidence>
<accession>A0A8I6XQN7</accession>
<dbReference type="Proteomes" id="UP000011116">
    <property type="component" value="Chromosome 3H"/>
</dbReference>